<keyword evidence="2 5" id="KW-0812">Transmembrane</keyword>
<proteinExistence type="predicted"/>
<dbReference type="GO" id="GO:0007189">
    <property type="term" value="P:adenylate cyclase-activating G protein-coupled receptor signaling pathway"/>
    <property type="evidence" value="ECO:0007669"/>
    <property type="project" value="TreeGrafter"/>
</dbReference>
<dbReference type="AlphaFoldDB" id="A0A9P5CSY2"/>
<comment type="caution">
    <text evidence="7">The sequence shown here is derived from an EMBL/GenBank/DDBJ whole genome shotgun (WGS) entry which is preliminary data.</text>
</comment>
<protein>
    <submittedName>
        <fullName evidence="7">Family A G protein-coupled receptor-like protein</fullName>
    </submittedName>
</protein>
<reference evidence="7" key="1">
    <citation type="journal article" date="2020" name="Phytopathology">
        <title>Genome sequence of the chestnut blight fungus Cryphonectria parasitica EP155: A fundamental resource for an archetypical invasive plant pathogen.</title>
        <authorList>
            <person name="Crouch J.A."/>
            <person name="Dawe A."/>
            <person name="Aerts A."/>
            <person name="Barry K."/>
            <person name="Churchill A.C.L."/>
            <person name="Grimwood J."/>
            <person name="Hillman B."/>
            <person name="Milgroom M.G."/>
            <person name="Pangilinan J."/>
            <person name="Smith M."/>
            <person name="Salamov A."/>
            <person name="Schmutz J."/>
            <person name="Yadav J."/>
            <person name="Grigoriev I.V."/>
            <person name="Nuss D."/>
        </authorList>
    </citation>
    <scope>NUCLEOTIDE SEQUENCE</scope>
    <source>
        <strain evidence="7">EP155</strain>
    </source>
</reference>
<dbReference type="PANTHER" id="PTHR23112">
    <property type="entry name" value="G PROTEIN-COUPLED RECEPTOR 157-RELATED"/>
    <property type="match status" value="1"/>
</dbReference>
<feature type="transmembrane region" description="Helical" evidence="5">
    <location>
        <begin position="312"/>
        <end position="335"/>
    </location>
</feature>
<dbReference type="SUPFAM" id="SSF81321">
    <property type="entry name" value="Family A G protein-coupled receptor-like"/>
    <property type="match status" value="1"/>
</dbReference>
<evidence type="ECO:0000313" key="8">
    <source>
        <dbReference type="Proteomes" id="UP000803844"/>
    </source>
</evidence>
<keyword evidence="3 5" id="KW-1133">Transmembrane helix</keyword>
<evidence type="ECO:0000256" key="5">
    <source>
        <dbReference type="SAM" id="Phobius"/>
    </source>
</evidence>
<dbReference type="Proteomes" id="UP000803844">
    <property type="component" value="Unassembled WGS sequence"/>
</dbReference>
<feature type="domain" description="G-protein coupled receptors family 2 profile 2" evidence="6">
    <location>
        <begin position="11"/>
        <end position="368"/>
    </location>
</feature>
<evidence type="ECO:0000256" key="2">
    <source>
        <dbReference type="ARBA" id="ARBA00022692"/>
    </source>
</evidence>
<dbReference type="GO" id="GO:0007166">
    <property type="term" value="P:cell surface receptor signaling pathway"/>
    <property type="evidence" value="ECO:0007669"/>
    <property type="project" value="InterPro"/>
</dbReference>
<evidence type="ECO:0000259" key="6">
    <source>
        <dbReference type="PROSITE" id="PS50261"/>
    </source>
</evidence>
<dbReference type="GO" id="GO:0005886">
    <property type="term" value="C:plasma membrane"/>
    <property type="evidence" value="ECO:0007669"/>
    <property type="project" value="TreeGrafter"/>
</dbReference>
<dbReference type="Gene3D" id="1.20.1070.10">
    <property type="entry name" value="Rhodopsin 7-helix transmembrane proteins"/>
    <property type="match status" value="1"/>
</dbReference>
<feature type="transmembrane region" description="Helical" evidence="5">
    <location>
        <begin position="50"/>
        <end position="72"/>
    </location>
</feature>
<dbReference type="PANTHER" id="PTHR23112:SF22">
    <property type="entry name" value="G-PROTEIN COUPLED RECEPTOR"/>
    <property type="match status" value="1"/>
</dbReference>
<dbReference type="PROSITE" id="PS50261">
    <property type="entry name" value="G_PROTEIN_RECEP_F2_4"/>
    <property type="match status" value="1"/>
</dbReference>
<feature type="transmembrane region" description="Helical" evidence="5">
    <location>
        <begin position="84"/>
        <end position="109"/>
    </location>
</feature>
<sequence>MVLYEPSERQDTVFSTIERVCSVFSLFGCIFIISTFALSKPFRKPITRLFFYASFGNVMNSVATLMATSYVNNPNSAACQFQGFLIQMFIPADAFWSLAMAVNVYLTFYRKYDAHDLRRMELTYLILCYGAPFVVAFTFIFVSTPSKGRMYGDASLWCWVSSPWDIWRIATFYGPVWVAIFITFFIYIRTGGQIYHRYKALKSLNSSNRLAEQRYLTDPISTTTNEIYVTSEIVASFGPAEGSNGLPAPPPDAYSVTITSEARQPRAPRCHPCLSYRPHRLQGTHYVTQWGHRRVAALDEANNAAWSYARCALLFFTALLITWIPSTVFRVYTVINKNQPISLGLEYTSAFVLPLQGFWNGFIYAFATRRACKRLFEKAKRRFPLKTPLAMSSDSRGDRVIEAGVAADGIISRSCPSPVRQPSKQRNSFMMGFVSAGRRLDLDLFNDDVNG</sequence>
<keyword evidence="4 5" id="KW-0472">Membrane</keyword>
<feature type="transmembrane region" description="Helical" evidence="5">
    <location>
        <begin position="20"/>
        <end position="38"/>
    </location>
</feature>
<dbReference type="RefSeq" id="XP_040779551.1">
    <property type="nucleotide sequence ID" value="XM_040916692.1"/>
</dbReference>
<dbReference type="OrthoDB" id="18453at2759"/>
<name>A0A9P5CSY2_CRYP1</name>
<keyword evidence="7" id="KW-0675">Receptor</keyword>
<accession>A0A9P5CSY2</accession>
<feature type="transmembrane region" description="Helical" evidence="5">
    <location>
        <begin position="121"/>
        <end position="142"/>
    </location>
</feature>
<dbReference type="InterPro" id="IPR017981">
    <property type="entry name" value="GPCR_2-like_7TM"/>
</dbReference>
<dbReference type="Pfam" id="PF05462">
    <property type="entry name" value="Dicty_CAR"/>
    <property type="match status" value="1"/>
</dbReference>
<dbReference type="GeneID" id="63833821"/>
<feature type="transmembrane region" description="Helical" evidence="5">
    <location>
        <begin position="166"/>
        <end position="188"/>
    </location>
</feature>
<evidence type="ECO:0000313" key="7">
    <source>
        <dbReference type="EMBL" id="KAF3768590.1"/>
    </source>
</evidence>
<keyword evidence="8" id="KW-1185">Reference proteome</keyword>
<evidence type="ECO:0000256" key="1">
    <source>
        <dbReference type="ARBA" id="ARBA00004141"/>
    </source>
</evidence>
<dbReference type="GO" id="GO:0004930">
    <property type="term" value="F:G protein-coupled receptor activity"/>
    <property type="evidence" value="ECO:0007669"/>
    <property type="project" value="TreeGrafter"/>
</dbReference>
<comment type="subcellular location">
    <subcellularLocation>
        <location evidence="1">Membrane</location>
        <topology evidence="1">Multi-pass membrane protein</topology>
    </subcellularLocation>
</comment>
<gene>
    <name evidence="7" type="ORF">M406DRAFT_250362</name>
</gene>
<dbReference type="EMBL" id="MU032345">
    <property type="protein sequence ID" value="KAF3768590.1"/>
    <property type="molecule type" value="Genomic_DNA"/>
</dbReference>
<evidence type="ECO:0000256" key="3">
    <source>
        <dbReference type="ARBA" id="ARBA00022989"/>
    </source>
</evidence>
<organism evidence="7 8">
    <name type="scientific">Cryphonectria parasitica (strain ATCC 38755 / EP155)</name>
    <dbReference type="NCBI Taxonomy" id="660469"/>
    <lineage>
        <taxon>Eukaryota</taxon>
        <taxon>Fungi</taxon>
        <taxon>Dikarya</taxon>
        <taxon>Ascomycota</taxon>
        <taxon>Pezizomycotina</taxon>
        <taxon>Sordariomycetes</taxon>
        <taxon>Sordariomycetidae</taxon>
        <taxon>Diaporthales</taxon>
        <taxon>Cryphonectriaceae</taxon>
        <taxon>Cryphonectria-Endothia species complex</taxon>
        <taxon>Cryphonectria</taxon>
    </lineage>
</organism>
<evidence type="ECO:0000256" key="4">
    <source>
        <dbReference type="ARBA" id="ARBA00023136"/>
    </source>
</evidence>
<feature type="transmembrane region" description="Helical" evidence="5">
    <location>
        <begin position="347"/>
        <end position="367"/>
    </location>
</feature>